<dbReference type="AlphaFoldDB" id="A0A0C2W9B0"/>
<gene>
    <name evidence="1" type="ORF">M378DRAFT_360561</name>
</gene>
<keyword evidence="2" id="KW-1185">Reference proteome</keyword>
<dbReference type="InParanoid" id="A0A0C2W9B0"/>
<proteinExistence type="predicted"/>
<name>A0A0C2W9B0_AMAMK</name>
<dbReference type="Proteomes" id="UP000054549">
    <property type="component" value="Unassembled WGS sequence"/>
</dbReference>
<dbReference type="EMBL" id="KN818357">
    <property type="protein sequence ID" value="KIL57792.1"/>
    <property type="molecule type" value="Genomic_DNA"/>
</dbReference>
<organism evidence="1 2">
    <name type="scientific">Amanita muscaria (strain Koide BX008)</name>
    <dbReference type="NCBI Taxonomy" id="946122"/>
    <lineage>
        <taxon>Eukaryota</taxon>
        <taxon>Fungi</taxon>
        <taxon>Dikarya</taxon>
        <taxon>Basidiomycota</taxon>
        <taxon>Agaricomycotina</taxon>
        <taxon>Agaricomycetes</taxon>
        <taxon>Agaricomycetidae</taxon>
        <taxon>Agaricales</taxon>
        <taxon>Pluteineae</taxon>
        <taxon>Amanitaceae</taxon>
        <taxon>Amanita</taxon>
    </lineage>
</organism>
<evidence type="ECO:0000313" key="2">
    <source>
        <dbReference type="Proteomes" id="UP000054549"/>
    </source>
</evidence>
<dbReference type="HOGENOM" id="CLU_2589206_0_0_1"/>
<sequence length="80" mass="9580">MLIWVPMTYSPGQRGRTVEHCRHLYQISRYPDYRMRSSYRTMSIPEYPSTRFHPLRLGHRCSPPYYKPHAIGFPLRVLGL</sequence>
<protein>
    <submittedName>
        <fullName evidence="1">Uncharacterized protein</fullName>
    </submittedName>
</protein>
<evidence type="ECO:0000313" key="1">
    <source>
        <dbReference type="EMBL" id="KIL57792.1"/>
    </source>
</evidence>
<reference evidence="1 2" key="1">
    <citation type="submission" date="2014-04" db="EMBL/GenBank/DDBJ databases">
        <title>Evolutionary Origins and Diversification of the Mycorrhizal Mutualists.</title>
        <authorList>
            <consortium name="DOE Joint Genome Institute"/>
            <consortium name="Mycorrhizal Genomics Consortium"/>
            <person name="Kohler A."/>
            <person name="Kuo A."/>
            <person name="Nagy L.G."/>
            <person name="Floudas D."/>
            <person name="Copeland A."/>
            <person name="Barry K.W."/>
            <person name="Cichocki N."/>
            <person name="Veneault-Fourrey C."/>
            <person name="LaButti K."/>
            <person name="Lindquist E.A."/>
            <person name="Lipzen A."/>
            <person name="Lundell T."/>
            <person name="Morin E."/>
            <person name="Murat C."/>
            <person name="Riley R."/>
            <person name="Ohm R."/>
            <person name="Sun H."/>
            <person name="Tunlid A."/>
            <person name="Henrissat B."/>
            <person name="Grigoriev I.V."/>
            <person name="Hibbett D.S."/>
            <person name="Martin F."/>
        </authorList>
    </citation>
    <scope>NUCLEOTIDE SEQUENCE [LARGE SCALE GENOMIC DNA]</scope>
    <source>
        <strain evidence="1 2">Koide BX008</strain>
    </source>
</reference>
<accession>A0A0C2W9B0</accession>